<feature type="region of interest" description="Disordered" evidence="2">
    <location>
        <begin position="334"/>
        <end position="391"/>
    </location>
</feature>
<dbReference type="AlphaFoldDB" id="A0A4Z1IZ18"/>
<proteinExistence type="predicted"/>
<evidence type="ECO:0000313" key="4">
    <source>
        <dbReference type="Proteomes" id="UP000297452"/>
    </source>
</evidence>
<evidence type="ECO:0000313" key="3">
    <source>
        <dbReference type="EMBL" id="TGO66645.1"/>
    </source>
</evidence>
<accession>A0A4Z1IZ18</accession>
<sequence length="748" mass="85425">MDTEMEDFHYIIDLGVSKGLEYCGMRKEGLEKGELIESPPQIQLFKAFNLAKSEAKDKADRLARIWEETMNREKTRKHFMESVEGAACTRKARTEVPRVSSTSSPLPQDSMHDTPRQASMDSEIPGCLEEEREQAIHNGIYGDAYVDISGDVYWDTNVDIHEENLVSEKLSRKRRKKSTRSKQRKKTAELQASLEIHGLIPVSPQALQEQSDRTFSQRDVAALRPKSNNNQLEVKEQEGSREMTMERNNPGVFTLQQERLEKIANLRERIMARKTSLQAKGILPMFPSRQNLKEKSIRTLPDGNPEANIFKPCNIQEKKNRQQTLEIMEIENIGSGASPQKRDPSQHVTKSPKTYQVRLREQRNKMRAQKQQSALDRQKSYGMAASPAQPTQNYPTIIRKSYENDVETPLQQEKNSTVEREQELSTSIPGEIRVLLQREKERRQRLSSALDNVELVEKRTEEQEQEILVLEQIRLLIKNTESRGVPAKICDVSEKISLEMAKERAALPDKDSSLHAQSTHQKPWQDNFSIISNGSREGSQLEREQGHRATGGTRDGELLPALKDAGFLQENLDMKIDTVVEYRNKEDVAKTFSIPQNIGGMSDDARRHGTKIGEVIQETPLRSAAMVEHPSKDIWPRSIPEVLSQLFYLPEEVEEITKMENEWLGWLGIDTDIDEDIEHFINGTKPSLNTTIEYPSEPEDTRATPDILSELFNISEDIEDMIDTENKWFGWLGMDIDVQDFADVSAGC</sequence>
<feature type="region of interest" description="Disordered" evidence="2">
    <location>
        <begin position="90"/>
        <end position="121"/>
    </location>
</feature>
<comment type="caution">
    <text evidence="3">The sequence shown here is derived from an EMBL/GenBank/DDBJ whole genome shotgun (WGS) entry which is preliminary data.</text>
</comment>
<dbReference type="Proteomes" id="UP000297452">
    <property type="component" value="Unassembled WGS sequence"/>
</dbReference>
<feature type="region of interest" description="Disordered" evidence="2">
    <location>
        <begin position="506"/>
        <end position="556"/>
    </location>
</feature>
<dbReference type="OrthoDB" id="3557096at2759"/>
<keyword evidence="4" id="KW-1185">Reference proteome</keyword>
<feature type="coiled-coil region" evidence="1">
    <location>
        <begin position="436"/>
        <end position="473"/>
    </location>
</feature>
<name>A0A4Z1IZ18_9HELO</name>
<protein>
    <submittedName>
        <fullName evidence="3">Uncharacterized protein</fullName>
    </submittedName>
</protein>
<reference evidence="3 4" key="1">
    <citation type="submission" date="2017-12" db="EMBL/GenBank/DDBJ databases">
        <title>Comparative genomics of Botrytis spp.</title>
        <authorList>
            <person name="Valero-Jimenez C.A."/>
            <person name="Tapia P."/>
            <person name="Veloso J."/>
            <person name="Silva-Moreno E."/>
            <person name="Staats M."/>
            <person name="Valdes J.H."/>
            <person name="Van Kan J.A.L."/>
        </authorList>
    </citation>
    <scope>NUCLEOTIDE SEQUENCE [LARGE SCALE GENOMIC DNA]</scope>
    <source>
        <strain evidence="3 4">MUCL2120</strain>
    </source>
</reference>
<keyword evidence="1" id="KW-0175">Coiled coil</keyword>
<feature type="compositionally biased region" description="Polar residues" evidence="2">
    <location>
        <begin position="514"/>
        <end position="538"/>
    </location>
</feature>
<feature type="region of interest" description="Disordered" evidence="2">
    <location>
        <begin position="168"/>
        <end position="189"/>
    </location>
</feature>
<evidence type="ECO:0000256" key="2">
    <source>
        <dbReference type="SAM" id="MobiDB-lite"/>
    </source>
</evidence>
<organism evidence="3 4">
    <name type="scientific">Botryotinia narcissicola</name>
    <dbReference type="NCBI Taxonomy" id="278944"/>
    <lineage>
        <taxon>Eukaryota</taxon>
        <taxon>Fungi</taxon>
        <taxon>Dikarya</taxon>
        <taxon>Ascomycota</taxon>
        <taxon>Pezizomycotina</taxon>
        <taxon>Leotiomycetes</taxon>
        <taxon>Helotiales</taxon>
        <taxon>Sclerotiniaceae</taxon>
        <taxon>Botryotinia</taxon>
    </lineage>
</organism>
<feature type="compositionally biased region" description="Basic residues" evidence="2">
    <location>
        <begin position="171"/>
        <end position="185"/>
    </location>
</feature>
<dbReference type="EMBL" id="PQXJ01000057">
    <property type="protein sequence ID" value="TGO66645.1"/>
    <property type="molecule type" value="Genomic_DNA"/>
</dbReference>
<gene>
    <name evidence="3" type="ORF">BOTNAR_0057g00290</name>
</gene>
<evidence type="ECO:0000256" key="1">
    <source>
        <dbReference type="SAM" id="Coils"/>
    </source>
</evidence>